<feature type="region of interest" description="Disordered" evidence="2">
    <location>
        <begin position="1"/>
        <end position="41"/>
    </location>
</feature>
<comment type="caution">
    <text evidence="3">The sequence shown here is derived from an EMBL/GenBank/DDBJ whole genome shotgun (WGS) entry which is preliminary data.</text>
</comment>
<name>A0A814SBG8_9BILA</name>
<dbReference type="AlphaFoldDB" id="A0A814SBG8"/>
<sequence length="200" mass="23266">SGLNTMIRANTASSEMRVSQEENEHEASEIQDDQYDDDNNSELGLQAIKVIKEELEQRVLKQVLDEFNIKSEKENSNLNWPPSKYRHVKGTGYGTTWKSKPIRNDNFNKNTLKNSTVTLNTRPKYTSSSNYNLNSFESSIRNDNFEVNYEKNNQIIKNLQNQLIKCADENEKKVKDIRIEYEKQLNDLRAKLNDVTNQVN</sequence>
<feature type="non-terminal residue" evidence="3">
    <location>
        <position position="1"/>
    </location>
</feature>
<feature type="compositionally biased region" description="Acidic residues" evidence="2">
    <location>
        <begin position="29"/>
        <end position="40"/>
    </location>
</feature>
<accession>A0A814SBG8</accession>
<evidence type="ECO:0000313" key="4">
    <source>
        <dbReference type="Proteomes" id="UP000663879"/>
    </source>
</evidence>
<dbReference type="Proteomes" id="UP000663879">
    <property type="component" value="Unassembled WGS sequence"/>
</dbReference>
<organism evidence="3 4">
    <name type="scientific">Brachionus calyciflorus</name>
    <dbReference type="NCBI Taxonomy" id="104777"/>
    <lineage>
        <taxon>Eukaryota</taxon>
        <taxon>Metazoa</taxon>
        <taxon>Spiralia</taxon>
        <taxon>Gnathifera</taxon>
        <taxon>Rotifera</taxon>
        <taxon>Eurotatoria</taxon>
        <taxon>Monogononta</taxon>
        <taxon>Pseudotrocha</taxon>
        <taxon>Ploima</taxon>
        <taxon>Brachionidae</taxon>
        <taxon>Brachionus</taxon>
    </lineage>
</organism>
<feature type="compositionally biased region" description="Basic and acidic residues" evidence="2">
    <location>
        <begin position="18"/>
        <end position="28"/>
    </location>
</feature>
<dbReference type="EMBL" id="CAJNOC010010903">
    <property type="protein sequence ID" value="CAF1144131.1"/>
    <property type="molecule type" value="Genomic_DNA"/>
</dbReference>
<proteinExistence type="predicted"/>
<feature type="compositionally biased region" description="Polar residues" evidence="2">
    <location>
        <begin position="1"/>
        <end position="17"/>
    </location>
</feature>
<protein>
    <submittedName>
        <fullName evidence="3">Uncharacterized protein</fullName>
    </submittedName>
</protein>
<keyword evidence="4" id="KW-1185">Reference proteome</keyword>
<evidence type="ECO:0000256" key="1">
    <source>
        <dbReference type="SAM" id="Coils"/>
    </source>
</evidence>
<feature type="coiled-coil region" evidence="1">
    <location>
        <begin position="142"/>
        <end position="198"/>
    </location>
</feature>
<gene>
    <name evidence="3" type="ORF">OXX778_LOCUS23021</name>
</gene>
<evidence type="ECO:0000256" key="2">
    <source>
        <dbReference type="SAM" id="MobiDB-lite"/>
    </source>
</evidence>
<reference evidence="3" key="1">
    <citation type="submission" date="2021-02" db="EMBL/GenBank/DDBJ databases">
        <authorList>
            <person name="Nowell W R."/>
        </authorList>
    </citation>
    <scope>NUCLEOTIDE SEQUENCE</scope>
    <source>
        <strain evidence="3">Ploen Becks lab</strain>
    </source>
</reference>
<evidence type="ECO:0000313" key="3">
    <source>
        <dbReference type="EMBL" id="CAF1144131.1"/>
    </source>
</evidence>
<keyword evidence="1" id="KW-0175">Coiled coil</keyword>